<accession>A0A0U4IDM9</accession>
<evidence type="ECO:0000313" key="1">
    <source>
        <dbReference type="EMBL" id="ALY08902.1"/>
    </source>
</evidence>
<sequence>MTGERGADCTCDYEHISRATFGGPEALRTVWTRDPACEFPHIAGKLTGAPSSPGRPCGCLPGEECMFCRNSFAFRREVGPGETPGRGPFFRRNWEAIQDELSVDLRGEPVPGFKRVPFPERLADVAGTEVRAVLCSTDSHAGTVPAVVFGEFRVPWWPEGRAEQAAYCAACSRLMEFMGYFTPAGEEVAR</sequence>
<name>A0A0U4IDM9_9CAUD</name>
<dbReference type="RefSeq" id="YP_009594404.1">
    <property type="nucleotide sequence ID" value="NC_041876.1"/>
</dbReference>
<dbReference type="Proteomes" id="UP000223164">
    <property type="component" value="Segment"/>
</dbReference>
<dbReference type="KEGG" id="vg:40069924"/>
<dbReference type="OrthoDB" id="31302at10239"/>
<keyword evidence="2" id="KW-1185">Reference proteome</keyword>
<protein>
    <submittedName>
        <fullName evidence="1">Uncharacterized protein</fullName>
    </submittedName>
</protein>
<evidence type="ECO:0000313" key="2">
    <source>
        <dbReference type="Proteomes" id="UP000223164"/>
    </source>
</evidence>
<dbReference type="EMBL" id="KU160644">
    <property type="protein sequence ID" value="ALY08902.1"/>
    <property type="molecule type" value="Genomic_DNA"/>
</dbReference>
<reference evidence="1 2" key="1">
    <citation type="submission" date="2015-11" db="EMBL/GenBank/DDBJ databases">
        <authorList>
            <person name="Park Y."/>
            <person name="Guerrero C.A."/>
            <person name="Garlena R.A."/>
            <person name="Russell D.A."/>
            <person name="Pope W.H."/>
            <person name="Jacobs-Sera D."/>
            <person name="Hendrix R.W."/>
            <person name="Hatfull G.F."/>
        </authorList>
    </citation>
    <scope>NUCLEOTIDE SEQUENCE [LARGE SCALE GENOMIC DNA]</scope>
</reference>
<proteinExistence type="predicted"/>
<dbReference type="GeneID" id="40069924"/>
<organism evidence="1 2">
    <name type="scientific">Arthrobacter phage Galaxy</name>
    <dbReference type="NCBI Taxonomy" id="1772326"/>
    <lineage>
        <taxon>Viruses</taxon>
        <taxon>Duplodnaviria</taxon>
        <taxon>Heunggongvirae</taxon>
        <taxon>Uroviricota</taxon>
        <taxon>Caudoviricetes</taxon>
        <taxon>Galaxyvirus</taxon>
        <taxon>Galaxyvirus galaxy</taxon>
    </lineage>
</organism>
<gene>
    <name evidence="1" type="primary">58</name>
    <name evidence="1" type="ORF">GALAXY_58</name>
</gene>